<evidence type="ECO:0000256" key="10">
    <source>
        <dbReference type="ARBA" id="ARBA00023136"/>
    </source>
</evidence>
<evidence type="ECO:0000256" key="4">
    <source>
        <dbReference type="ARBA" id="ARBA00022448"/>
    </source>
</evidence>
<dbReference type="GO" id="GO:0030964">
    <property type="term" value="C:NADH dehydrogenase complex"/>
    <property type="evidence" value="ECO:0007669"/>
    <property type="project" value="TreeGrafter"/>
</dbReference>
<organism evidence="13">
    <name type="scientific">Cafileria marina</name>
    <dbReference type="NCBI Taxonomy" id="2557541"/>
    <lineage>
        <taxon>Eukaryota</taxon>
        <taxon>Sar</taxon>
        <taxon>Stramenopiles</taxon>
        <taxon>Bigyra</taxon>
        <taxon>Opalozoa</taxon>
        <taxon>Bicosoecida</taxon>
        <taxon>Cafileria</taxon>
    </lineage>
</organism>
<evidence type="ECO:0000256" key="6">
    <source>
        <dbReference type="ARBA" id="ARBA00022967"/>
    </source>
</evidence>
<dbReference type="InterPro" id="IPR038430">
    <property type="entry name" value="NDAH_ubi_oxred_su3_sf"/>
</dbReference>
<dbReference type="EMBL" id="MK702077">
    <property type="protein sequence ID" value="QEF30256.1"/>
    <property type="molecule type" value="Genomic_DNA"/>
</dbReference>
<dbReference type="InterPro" id="IPR023043">
    <property type="entry name" value="NAD(P)H_OxRDtase_bac/plastid"/>
</dbReference>
<dbReference type="GeneID" id="41791372"/>
<sequence>MSFYINKIIEVEYSYIGVFIILNIFISSVLMILSYFIVQKNPYKEKISAYECGFEPFEDTKNKVDVRFYIVAILFLIFDIEVIYLFPWAIALTKIGYQGFWAMMIFLIILILGFIYEIYMNALDWQ</sequence>
<accession>A0A5B9IRK5</accession>
<dbReference type="AlphaFoldDB" id="A0A5B9IRK5"/>
<feature type="transmembrane region" description="Helical" evidence="12">
    <location>
        <begin position="15"/>
        <end position="38"/>
    </location>
</feature>
<keyword evidence="12" id="KW-0249">Electron transport</keyword>
<keyword evidence="5 12" id="KW-0812">Transmembrane</keyword>
<gene>
    <name evidence="13" type="primary">nad3</name>
</gene>
<dbReference type="Pfam" id="PF00507">
    <property type="entry name" value="Oxidored_q4"/>
    <property type="match status" value="1"/>
</dbReference>
<keyword evidence="4 12" id="KW-0813">Transport</keyword>
<evidence type="ECO:0000256" key="12">
    <source>
        <dbReference type="RuleBase" id="RU003640"/>
    </source>
</evidence>
<dbReference type="RefSeq" id="YP_009688832.1">
    <property type="nucleotide sequence ID" value="NC_044635.1"/>
</dbReference>
<evidence type="ECO:0000256" key="2">
    <source>
        <dbReference type="ARBA" id="ARBA00008472"/>
    </source>
</evidence>
<feature type="transmembrane region" description="Helical" evidence="12">
    <location>
        <begin position="68"/>
        <end position="87"/>
    </location>
</feature>
<feature type="transmembrane region" description="Helical" evidence="12">
    <location>
        <begin position="99"/>
        <end position="119"/>
    </location>
</feature>
<dbReference type="PANTHER" id="PTHR11058:SF9">
    <property type="entry name" value="NADH-UBIQUINONE OXIDOREDUCTASE CHAIN 3"/>
    <property type="match status" value="1"/>
</dbReference>
<dbReference type="GO" id="GO:0031966">
    <property type="term" value="C:mitochondrial membrane"/>
    <property type="evidence" value="ECO:0007669"/>
    <property type="project" value="UniProtKB-SubCell"/>
</dbReference>
<evidence type="ECO:0000256" key="11">
    <source>
        <dbReference type="ARBA" id="ARBA00049551"/>
    </source>
</evidence>
<comment type="subcellular location">
    <subcellularLocation>
        <location evidence="1">Membrane</location>
        <topology evidence="1">Multi-pass membrane protein</topology>
    </subcellularLocation>
    <subcellularLocation>
        <location evidence="12">Mitochondrion membrane</location>
        <topology evidence="12">Multi-pass membrane protein</topology>
    </subcellularLocation>
</comment>
<keyword evidence="12 13" id="KW-0496">Mitochondrion</keyword>
<keyword evidence="6 12" id="KW-1278">Translocase</keyword>
<keyword evidence="12" id="KW-0679">Respiratory chain</keyword>
<protein>
    <recommendedName>
        <fullName evidence="3 12">NADH-ubiquinone oxidoreductase chain 3</fullName>
        <ecNumber evidence="12">7.1.1.2</ecNumber>
    </recommendedName>
</protein>
<dbReference type="PANTHER" id="PTHR11058">
    <property type="entry name" value="NADH-UBIQUINONE OXIDOREDUCTASE CHAIN 3"/>
    <property type="match status" value="1"/>
</dbReference>
<comment type="catalytic activity">
    <reaction evidence="11 12">
        <text>a ubiquinone + NADH + 5 H(+)(in) = a ubiquinol + NAD(+) + 4 H(+)(out)</text>
        <dbReference type="Rhea" id="RHEA:29091"/>
        <dbReference type="Rhea" id="RHEA-COMP:9565"/>
        <dbReference type="Rhea" id="RHEA-COMP:9566"/>
        <dbReference type="ChEBI" id="CHEBI:15378"/>
        <dbReference type="ChEBI" id="CHEBI:16389"/>
        <dbReference type="ChEBI" id="CHEBI:17976"/>
        <dbReference type="ChEBI" id="CHEBI:57540"/>
        <dbReference type="ChEBI" id="CHEBI:57945"/>
        <dbReference type="EC" id="7.1.1.2"/>
    </reaction>
</comment>
<keyword evidence="7 12" id="KW-1133">Transmembrane helix</keyword>
<evidence type="ECO:0000256" key="7">
    <source>
        <dbReference type="ARBA" id="ARBA00022989"/>
    </source>
</evidence>
<name>A0A5B9IRK5_9STRA</name>
<evidence type="ECO:0000256" key="8">
    <source>
        <dbReference type="ARBA" id="ARBA00023027"/>
    </source>
</evidence>
<keyword evidence="9 12" id="KW-0830">Ubiquinone</keyword>
<dbReference type="Gene3D" id="1.20.58.1610">
    <property type="entry name" value="NADH:ubiquinone/plastoquinone oxidoreductase, chain 3"/>
    <property type="match status" value="1"/>
</dbReference>
<evidence type="ECO:0000313" key="13">
    <source>
        <dbReference type="EMBL" id="QEF30256.1"/>
    </source>
</evidence>
<dbReference type="FunFam" id="1.20.58.1610:FF:000004">
    <property type="entry name" value="NADH-quinone oxidoreductase subunit A"/>
    <property type="match status" value="1"/>
</dbReference>
<keyword evidence="8 12" id="KW-0520">NAD</keyword>
<evidence type="ECO:0000256" key="3">
    <source>
        <dbReference type="ARBA" id="ARBA00021007"/>
    </source>
</evidence>
<dbReference type="InterPro" id="IPR000440">
    <property type="entry name" value="NADH_UbQ/plastoQ_OxRdtase_su3"/>
</dbReference>
<evidence type="ECO:0000256" key="9">
    <source>
        <dbReference type="ARBA" id="ARBA00023075"/>
    </source>
</evidence>
<comment type="similarity">
    <text evidence="2 12">Belongs to the complex I subunit 3 family.</text>
</comment>
<dbReference type="GO" id="GO:0008137">
    <property type="term" value="F:NADH dehydrogenase (ubiquinone) activity"/>
    <property type="evidence" value="ECO:0007669"/>
    <property type="project" value="UniProtKB-UniRule"/>
</dbReference>
<geneLocation type="mitochondrion" evidence="13"/>
<reference evidence="13" key="1">
    <citation type="journal article" date="2019" name="Microorganisms">
        <title>Morphology, Ultrastructure, and Mitochondrial Genome of the Marine Non-Photosynthetic Bicosoecid Cafileria marina Gen. et sp. nov.</title>
        <authorList>
            <person name="Jirsova D."/>
            <person name="Fussy Z."/>
            <person name="Richtova J."/>
            <person name="Gruber A."/>
            <person name="Obornik M."/>
        </authorList>
    </citation>
    <scope>NUCLEOTIDE SEQUENCE</scope>
    <source>
        <strain evidence="13">Kf007</strain>
    </source>
</reference>
<evidence type="ECO:0000256" key="1">
    <source>
        <dbReference type="ARBA" id="ARBA00004141"/>
    </source>
</evidence>
<dbReference type="EC" id="7.1.1.2" evidence="12"/>
<keyword evidence="10 12" id="KW-0472">Membrane</keyword>
<comment type="function">
    <text evidence="12">Core subunit of the mitochondrial membrane respiratory chain NADH dehydrogenase (Complex I) which catalyzes electron transfer from NADH through the respiratory chain, using ubiquinone as an electron acceptor. Essential for the catalytic activity of complex I.</text>
</comment>
<dbReference type="HAMAP" id="MF_01394">
    <property type="entry name" value="NDH1_NuoA"/>
    <property type="match status" value="1"/>
</dbReference>
<evidence type="ECO:0000256" key="5">
    <source>
        <dbReference type="ARBA" id="ARBA00022692"/>
    </source>
</evidence>
<proteinExistence type="inferred from homology"/>
<dbReference type="GO" id="GO:0016651">
    <property type="term" value="F:oxidoreductase activity, acting on NAD(P)H"/>
    <property type="evidence" value="ECO:0007669"/>
    <property type="project" value="InterPro"/>
</dbReference>